<dbReference type="InterPro" id="IPR048455">
    <property type="entry name" value="MAML1_3_TAD2"/>
</dbReference>
<dbReference type="AlphaFoldDB" id="A0A8D0GLW6"/>
<evidence type="ECO:0000313" key="5">
    <source>
        <dbReference type="Proteomes" id="UP000694392"/>
    </source>
</evidence>
<dbReference type="Proteomes" id="UP000694392">
    <property type="component" value="Unplaced"/>
</dbReference>
<evidence type="ECO:0000259" key="3">
    <source>
        <dbReference type="Pfam" id="PF20801"/>
    </source>
</evidence>
<proteinExistence type="predicted"/>
<dbReference type="Pfam" id="PF20801">
    <property type="entry name" value="MAML1_3_TAD2"/>
    <property type="match status" value="1"/>
</dbReference>
<dbReference type="GO" id="GO:0005654">
    <property type="term" value="C:nucleoplasm"/>
    <property type="evidence" value="ECO:0007669"/>
    <property type="project" value="TreeGrafter"/>
</dbReference>
<keyword evidence="2" id="KW-1133">Transmembrane helix</keyword>
<keyword evidence="5" id="KW-1185">Reference proteome</keyword>
<accession>A0A8D0GLW6</accession>
<sequence length="280" mass="31721">MKPSLPLQNSGSHASGLEDLGKNGGPEQLKQMAAQQQQRAKLIQQKQQQQQQQHPNQASSWSPVGPPSSPYGGPFSADKPNSPMMYPQAFNNQNPIVPPMANNPQKTTMNNYLPQNHMNMINQQPNNLGTNSLSKQSNMLTYGNTKPLTHFNAELSQRMTPPMANPSKNPMMPYIQQQQSQQPQIQAQMAHLNEEQKRMLIMKQKGIMNQQMGYATLSALSQVSVIKVNTHQMVNKHQYLLLCTCIFLFFLSACFPNTLLHRQKILERQGFIFLAFLRFF</sequence>
<evidence type="ECO:0000256" key="1">
    <source>
        <dbReference type="SAM" id="MobiDB-lite"/>
    </source>
</evidence>
<feature type="compositionally biased region" description="Low complexity" evidence="1">
    <location>
        <begin position="28"/>
        <end position="63"/>
    </location>
</feature>
<name>A0A8D0GLW6_SPHPU</name>
<keyword evidence="2" id="KW-0812">Transmembrane</keyword>
<dbReference type="GeneTree" id="ENSGT00950000183201"/>
<dbReference type="PANTHER" id="PTHR15692:SF8">
    <property type="entry name" value="MASTERMIND-LIKE PROTEIN 3"/>
    <property type="match status" value="1"/>
</dbReference>
<dbReference type="GO" id="GO:0007221">
    <property type="term" value="P:positive regulation of transcription of Notch receptor target"/>
    <property type="evidence" value="ECO:0007669"/>
    <property type="project" value="InterPro"/>
</dbReference>
<keyword evidence="2" id="KW-0472">Membrane</keyword>
<protein>
    <recommendedName>
        <fullName evidence="3">Mastermind-like 1/3 transactivation domain-containing protein</fullName>
    </recommendedName>
</protein>
<feature type="compositionally biased region" description="Polar residues" evidence="1">
    <location>
        <begin position="1"/>
        <end position="13"/>
    </location>
</feature>
<feature type="region of interest" description="Disordered" evidence="1">
    <location>
        <begin position="1"/>
        <end position="88"/>
    </location>
</feature>
<dbReference type="OMA" id="TPSMNNY"/>
<dbReference type="GO" id="GO:0003713">
    <property type="term" value="F:transcription coactivator activity"/>
    <property type="evidence" value="ECO:0007669"/>
    <property type="project" value="InterPro"/>
</dbReference>
<reference evidence="4" key="1">
    <citation type="submission" date="2025-08" db="UniProtKB">
        <authorList>
            <consortium name="Ensembl"/>
        </authorList>
    </citation>
    <scope>IDENTIFICATION</scope>
</reference>
<feature type="transmembrane region" description="Helical" evidence="2">
    <location>
        <begin position="239"/>
        <end position="260"/>
    </location>
</feature>
<dbReference type="PANTHER" id="PTHR15692">
    <property type="entry name" value="MASTERMIND-LIKE"/>
    <property type="match status" value="1"/>
</dbReference>
<feature type="domain" description="Mastermind-like 1/3 transactivation" evidence="3">
    <location>
        <begin position="26"/>
        <end position="205"/>
    </location>
</feature>
<reference evidence="4" key="2">
    <citation type="submission" date="2025-09" db="UniProtKB">
        <authorList>
            <consortium name="Ensembl"/>
        </authorList>
    </citation>
    <scope>IDENTIFICATION</scope>
</reference>
<evidence type="ECO:0000313" key="4">
    <source>
        <dbReference type="Ensembl" id="ENSSPUP00000010450.1"/>
    </source>
</evidence>
<organism evidence="4 5">
    <name type="scientific">Sphenodon punctatus</name>
    <name type="common">Tuatara</name>
    <name type="synonym">Hatteria punctata</name>
    <dbReference type="NCBI Taxonomy" id="8508"/>
    <lineage>
        <taxon>Eukaryota</taxon>
        <taxon>Metazoa</taxon>
        <taxon>Chordata</taxon>
        <taxon>Craniata</taxon>
        <taxon>Vertebrata</taxon>
        <taxon>Euteleostomi</taxon>
        <taxon>Lepidosauria</taxon>
        <taxon>Sphenodontia</taxon>
        <taxon>Sphenodontidae</taxon>
        <taxon>Sphenodon</taxon>
    </lineage>
</organism>
<evidence type="ECO:0000256" key="2">
    <source>
        <dbReference type="SAM" id="Phobius"/>
    </source>
</evidence>
<dbReference type="InterPro" id="IPR046369">
    <property type="entry name" value="MAML1-3"/>
</dbReference>
<dbReference type="Ensembl" id="ENSSPUT00000011147.1">
    <property type="protein sequence ID" value="ENSSPUP00000010450.1"/>
    <property type="gene ID" value="ENSSPUG00000008070.1"/>
</dbReference>